<gene>
    <name evidence="3" type="ORF">NDU88_011110</name>
</gene>
<feature type="region of interest" description="Disordered" evidence="1">
    <location>
        <begin position="170"/>
        <end position="220"/>
    </location>
</feature>
<evidence type="ECO:0000256" key="1">
    <source>
        <dbReference type="SAM" id="MobiDB-lite"/>
    </source>
</evidence>
<accession>A0AAV7QWA6</accession>
<dbReference type="InterPro" id="IPR031491">
    <property type="entry name" value="FANCA_interact"/>
</dbReference>
<feature type="region of interest" description="Disordered" evidence="1">
    <location>
        <begin position="252"/>
        <end position="274"/>
    </location>
</feature>
<dbReference type="GO" id="GO:0043130">
    <property type="term" value="F:ubiquitin binding"/>
    <property type="evidence" value="ECO:0007669"/>
    <property type="project" value="InterPro"/>
</dbReference>
<dbReference type="InterPro" id="IPR052689">
    <property type="entry name" value="FA_core_complex_assoc"/>
</dbReference>
<dbReference type="PROSITE" id="PS51906">
    <property type="entry name" value="ZF_UBZ2"/>
    <property type="match status" value="1"/>
</dbReference>
<dbReference type="PANTHER" id="PTHR37862">
    <property type="entry name" value="FANCONI ANEMIA CORE COMPLEX-ASSOCIATED PROTEIN 20"/>
    <property type="match status" value="1"/>
</dbReference>
<feature type="domain" description="UBZ2-type" evidence="2">
    <location>
        <begin position="302"/>
        <end position="338"/>
    </location>
</feature>
<dbReference type="Pfam" id="PF15751">
    <property type="entry name" value="FANCA_interact"/>
    <property type="match status" value="1"/>
</dbReference>
<evidence type="ECO:0000313" key="4">
    <source>
        <dbReference type="Proteomes" id="UP001066276"/>
    </source>
</evidence>
<dbReference type="InterPro" id="IPR031490">
    <property type="entry name" value="UBZ2_FAAP20"/>
</dbReference>
<dbReference type="AlphaFoldDB" id="A0AAV7QWA6"/>
<name>A0AAV7QWA6_PLEWA</name>
<reference evidence="3" key="1">
    <citation type="journal article" date="2022" name="bioRxiv">
        <title>Sequencing and chromosome-scale assembly of the giantPleurodeles waltlgenome.</title>
        <authorList>
            <person name="Brown T."/>
            <person name="Elewa A."/>
            <person name="Iarovenko S."/>
            <person name="Subramanian E."/>
            <person name="Araus A.J."/>
            <person name="Petzold A."/>
            <person name="Susuki M."/>
            <person name="Suzuki K.-i.T."/>
            <person name="Hayashi T."/>
            <person name="Toyoda A."/>
            <person name="Oliveira C."/>
            <person name="Osipova E."/>
            <person name="Leigh N.D."/>
            <person name="Simon A."/>
            <person name="Yun M.H."/>
        </authorList>
    </citation>
    <scope>NUCLEOTIDE SEQUENCE</scope>
    <source>
        <strain evidence="3">20211129_DDA</strain>
        <tissue evidence="3">Liver</tissue>
    </source>
</reference>
<organism evidence="3 4">
    <name type="scientific">Pleurodeles waltl</name>
    <name type="common">Iberian ribbed newt</name>
    <dbReference type="NCBI Taxonomy" id="8319"/>
    <lineage>
        <taxon>Eukaryota</taxon>
        <taxon>Metazoa</taxon>
        <taxon>Chordata</taxon>
        <taxon>Craniata</taxon>
        <taxon>Vertebrata</taxon>
        <taxon>Euteleostomi</taxon>
        <taxon>Amphibia</taxon>
        <taxon>Batrachia</taxon>
        <taxon>Caudata</taxon>
        <taxon>Salamandroidea</taxon>
        <taxon>Salamandridae</taxon>
        <taxon>Pleurodelinae</taxon>
        <taxon>Pleurodeles</taxon>
    </lineage>
</organism>
<proteinExistence type="predicted"/>
<dbReference type="Pfam" id="PF15750">
    <property type="entry name" value="UBZ_FAAP20"/>
    <property type="match status" value="1"/>
</dbReference>
<dbReference type="PANTHER" id="PTHR37862:SF1">
    <property type="entry name" value="FANCONI ANEMIA CORE COMPLEX-ASSOCIATED PROTEIN 20"/>
    <property type="match status" value="1"/>
</dbReference>
<dbReference type="GO" id="GO:0043240">
    <property type="term" value="C:Fanconi anaemia nuclear complex"/>
    <property type="evidence" value="ECO:0007669"/>
    <property type="project" value="TreeGrafter"/>
</dbReference>
<keyword evidence="4" id="KW-1185">Reference proteome</keyword>
<sequence>MNSLTARVEFLLYLKSTVAPFYASSIILKLTGMDRKKGGLLSKRTTLQHRQSVESCYWLEAKELPEAENVWREVLNAAYPDLKSRNWETIPNLPAFLETSSEKDKNAERTEVFQVGLKEFEWTPFPSAIQEQEVNSVISDLEQQVTGPSDRQTVEVLPQKSMVLPSEGFKPFKEDTIENGPAAEQSKKHIPKLSRKGKTEMAKSSKPRIPTQNSQKRGATKISVDIQGPLQQMASQKPKNVSGFERLFKSYSQSERKETEGESSTVKPSDHSAVEEEISVIDHGRCATFSPVEKAVEETTCLKSCPMCCLQFSEQFTALDIDSHLAKCLSESTEDIMW</sequence>
<dbReference type="Proteomes" id="UP001066276">
    <property type="component" value="Chromosome 6"/>
</dbReference>
<dbReference type="EMBL" id="JANPWB010000010">
    <property type="protein sequence ID" value="KAJ1144816.1"/>
    <property type="molecule type" value="Genomic_DNA"/>
</dbReference>
<comment type="caution">
    <text evidence="3">The sequence shown here is derived from an EMBL/GenBank/DDBJ whole genome shotgun (WGS) entry which is preliminary data.</text>
</comment>
<evidence type="ECO:0000313" key="3">
    <source>
        <dbReference type="EMBL" id="KAJ1144816.1"/>
    </source>
</evidence>
<evidence type="ECO:0000259" key="2">
    <source>
        <dbReference type="PROSITE" id="PS51906"/>
    </source>
</evidence>
<protein>
    <recommendedName>
        <fullName evidence="2">UBZ2-type domain-containing protein</fullName>
    </recommendedName>
</protein>